<dbReference type="AlphaFoldDB" id="A0AAW7YX83"/>
<reference evidence="2" key="1">
    <citation type="submission" date="2023-07" db="EMBL/GenBank/DDBJ databases">
        <title>Genome content predicts the carbon catabolic preferences of heterotrophic bacteria.</title>
        <authorList>
            <person name="Gralka M."/>
        </authorList>
    </citation>
    <scope>NUCLEOTIDE SEQUENCE</scope>
    <source>
        <strain evidence="2">E2R20</strain>
    </source>
</reference>
<feature type="non-terminal residue" evidence="2">
    <location>
        <position position="74"/>
    </location>
</feature>
<accession>A0AAW7YX83</accession>
<organism evidence="2 3">
    <name type="scientific">Staphylococcus pasteuri_A</name>
    <dbReference type="NCBI Taxonomy" id="3062664"/>
    <lineage>
        <taxon>Bacteria</taxon>
        <taxon>Bacillati</taxon>
        <taxon>Bacillota</taxon>
        <taxon>Bacilli</taxon>
        <taxon>Bacillales</taxon>
        <taxon>Staphylococcaceae</taxon>
        <taxon>Staphylococcus</taxon>
    </lineage>
</organism>
<gene>
    <name evidence="2" type="ORF">Q4528_14415</name>
</gene>
<dbReference type="Gene3D" id="3.40.50.720">
    <property type="entry name" value="NAD(P)-binding Rossmann-like Domain"/>
    <property type="match status" value="1"/>
</dbReference>
<dbReference type="Proteomes" id="UP001170310">
    <property type="component" value="Unassembled WGS sequence"/>
</dbReference>
<evidence type="ECO:0000259" key="1">
    <source>
        <dbReference type="Pfam" id="PF02719"/>
    </source>
</evidence>
<evidence type="ECO:0000313" key="3">
    <source>
        <dbReference type="Proteomes" id="UP001170310"/>
    </source>
</evidence>
<name>A0AAW7YX83_9STAP</name>
<dbReference type="EMBL" id="JAUOQO010000485">
    <property type="protein sequence ID" value="MDO6575306.1"/>
    <property type="molecule type" value="Genomic_DNA"/>
</dbReference>
<dbReference type="PANTHER" id="PTHR43318">
    <property type="entry name" value="UDP-N-ACETYLGLUCOSAMINE 4,6-DEHYDRATASE"/>
    <property type="match status" value="1"/>
</dbReference>
<keyword evidence="3" id="KW-1185">Reference proteome</keyword>
<dbReference type="InterPro" id="IPR051203">
    <property type="entry name" value="Polysaccharide_Synthase-Rel"/>
</dbReference>
<sequence length="74" mass="8531">MLQFRPARLLLVERSEVALYQIERELKEMREALALNIDLVPLMISVQHLPRLSAMMEASNVDTVYHAAAYKHVP</sequence>
<evidence type="ECO:0000313" key="2">
    <source>
        <dbReference type="EMBL" id="MDO6575306.1"/>
    </source>
</evidence>
<protein>
    <submittedName>
        <fullName evidence="2">Polysaccharide biosynthesis protein</fullName>
    </submittedName>
</protein>
<dbReference type="Pfam" id="PF02719">
    <property type="entry name" value="Polysacc_synt_2"/>
    <property type="match status" value="1"/>
</dbReference>
<feature type="domain" description="Polysaccharide biosynthesis protein CapD-like" evidence="1">
    <location>
        <begin position="2"/>
        <end position="74"/>
    </location>
</feature>
<comment type="caution">
    <text evidence="2">The sequence shown here is derived from an EMBL/GenBank/DDBJ whole genome shotgun (WGS) entry which is preliminary data.</text>
</comment>
<proteinExistence type="predicted"/>
<dbReference type="InterPro" id="IPR003869">
    <property type="entry name" value="Polysac_CapD-like"/>
</dbReference>
<dbReference type="PANTHER" id="PTHR43318:SF1">
    <property type="entry name" value="POLYSACCHARIDE BIOSYNTHESIS PROTEIN EPSC-RELATED"/>
    <property type="match status" value="1"/>
</dbReference>